<dbReference type="AlphaFoldDB" id="A0A0A9AE17"/>
<protein>
    <submittedName>
        <fullName evidence="2">Uncharacterized protein</fullName>
    </submittedName>
</protein>
<sequence>MIHMNMVAHRSKCGSRTECMHHPKS</sequence>
<evidence type="ECO:0000313" key="2">
    <source>
        <dbReference type="EMBL" id="JAD45347.1"/>
    </source>
</evidence>
<reference evidence="2" key="1">
    <citation type="submission" date="2014-09" db="EMBL/GenBank/DDBJ databases">
        <authorList>
            <person name="Magalhaes I.L.F."/>
            <person name="Oliveira U."/>
            <person name="Santos F.R."/>
            <person name="Vidigal T.H.D.A."/>
            <person name="Brescovit A.D."/>
            <person name="Santos A.J."/>
        </authorList>
    </citation>
    <scope>NUCLEOTIDE SEQUENCE</scope>
    <source>
        <tissue evidence="2">Shoot tissue taken approximately 20 cm above the soil surface</tissue>
    </source>
</reference>
<evidence type="ECO:0000256" key="1">
    <source>
        <dbReference type="SAM" id="MobiDB-lite"/>
    </source>
</evidence>
<organism evidence="2">
    <name type="scientific">Arundo donax</name>
    <name type="common">Giant reed</name>
    <name type="synonym">Donax arundinaceus</name>
    <dbReference type="NCBI Taxonomy" id="35708"/>
    <lineage>
        <taxon>Eukaryota</taxon>
        <taxon>Viridiplantae</taxon>
        <taxon>Streptophyta</taxon>
        <taxon>Embryophyta</taxon>
        <taxon>Tracheophyta</taxon>
        <taxon>Spermatophyta</taxon>
        <taxon>Magnoliopsida</taxon>
        <taxon>Liliopsida</taxon>
        <taxon>Poales</taxon>
        <taxon>Poaceae</taxon>
        <taxon>PACMAD clade</taxon>
        <taxon>Arundinoideae</taxon>
        <taxon>Arundineae</taxon>
        <taxon>Arundo</taxon>
    </lineage>
</organism>
<name>A0A0A9AE17_ARUDO</name>
<feature type="region of interest" description="Disordered" evidence="1">
    <location>
        <begin position="1"/>
        <end position="25"/>
    </location>
</feature>
<dbReference type="EMBL" id="GBRH01252548">
    <property type="protein sequence ID" value="JAD45347.1"/>
    <property type="molecule type" value="Transcribed_RNA"/>
</dbReference>
<accession>A0A0A9AE17</accession>
<reference evidence="2" key="2">
    <citation type="journal article" date="2015" name="Data Brief">
        <title>Shoot transcriptome of the giant reed, Arundo donax.</title>
        <authorList>
            <person name="Barrero R.A."/>
            <person name="Guerrero F.D."/>
            <person name="Moolhuijzen P."/>
            <person name="Goolsby J.A."/>
            <person name="Tidwell J."/>
            <person name="Bellgard S.E."/>
            <person name="Bellgard M.I."/>
        </authorList>
    </citation>
    <scope>NUCLEOTIDE SEQUENCE</scope>
    <source>
        <tissue evidence="2">Shoot tissue taken approximately 20 cm above the soil surface</tissue>
    </source>
</reference>
<proteinExistence type="predicted"/>